<evidence type="ECO:0000313" key="2">
    <source>
        <dbReference type="EMBL" id="MQM08308.1"/>
    </source>
</evidence>
<keyword evidence="3" id="KW-1185">Reference proteome</keyword>
<sequence>MAASGVSGSVGGYGAEFLIAEQSATFSTCTKANSDMMFWAIQNQSINMVEVMIERMKFASAQVWDKKLSEKMGQAIRSRNLKKSGFSLVAGVWNKTSVAEGEAIIGEAQEVQREVAVAAEIPTGPGVQEQAAQEEAQVAAAAEVEPEILVDPVTEVVGSGHLADVVMEEAPIQGEQEIFREGIVESASDDANDDNVKLVARASSKGKEAAPGIPLLTRRPHQRQKKKKLKVNLKPLVARMDEQGKILCYVQSDIQSIFISQSTSAKEMGMVRNAVRWVRNPVRSAGPLGPVSKEQAGPSGPVSEEQAGPSGPISKEPTGPSGPLVVEEVATEMEVNVEVVKAGPPGPSEDVVGPSRPVVFEGVLPRVEEPAVASEAPDPSSLATPAPPSPPSSSTTPPAPITFKQPLPRTISSPTPFPSESSSSLATSTSIPPPPPVLKDPPASSSAGASSSSGPSSDGPSIIPPSTHQSFLHPPTPPSFITFIPEVLAVASHIHMTDSSSPWAKGHKALYNKFLLMKSEQFPPLKLIRYFQLFNDYRYLHKLPEVQLGQFQGAIASLKIENPVNCSFKVDLATLQIPDTVFFPKLHSLVMDSSVGPVIFERFACVIECERLSLTDWEKHYNQSALQLESLNSSLFKAGKPTLTAEAFLDLNSINLVQEPYDQWVERYKLFMALKKDLFVKEDLPRCSFPFVLKEDLVGSRVLYSSSGCEEKTSCSWVYAEEEATGRGQKDRAFFSEQIPVNLYLTYIDEDRPTTEPLVARAGVKRPTFSHLMVFEICERIFLFGPEPNGPPLKKVRKTVAGREQMPANTRKRSRGPAGAVEKRDRTSPNNAEKGVPISALGRELCVEAPVEGFGS</sequence>
<gene>
    <name evidence="2" type="ORF">Taro_041164</name>
</gene>
<reference evidence="2" key="1">
    <citation type="submission" date="2017-07" db="EMBL/GenBank/DDBJ databases">
        <title>Taro Niue Genome Assembly and Annotation.</title>
        <authorList>
            <person name="Atibalentja N."/>
            <person name="Keating K."/>
            <person name="Fields C.J."/>
        </authorList>
    </citation>
    <scope>NUCLEOTIDE SEQUENCE</scope>
    <source>
        <strain evidence="2">Niue_2</strain>
        <tissue evidence="2">Leaf</tissue>
    </source>
</reference>
<feature type="region of interest" description="Disordered" evidence="1">
    <location>
        <begin position="283"/>
        <end position="323"/>
    </location>
</feature>
<organism evidence="2 3">
    <name type="scientific">Colocasia esculenta</name>
    <name type="common">Wild taro</name>
    <name type="synonym">Arum esculentum</name>
    <dbReference type="NCBI Taxonomy" id="4460"/>
    <lineage>
        <taxon>Eukaryota</taxon>
        <taxon>Viridiplantae</taxon>
        <taxon>Streptophyta</taxon>
        <taxon>Embryophyta</taxon>
        <taxon>Tracheophyta</taxon>
        <taxon>Spermatophyta</taxon>
        <taxon>Magnoliopsida</taxon>
        <taxon>Liliopsida</taxon>
        <taxon>Araceae</taxon>
        <taxon>Aroideae</taxon>
        <taxon>Colocasieae</taxon>
        <taxon>Colocasia</taxon>
    </lineage>
</organism>
<comment type="caution">
    <text evidence="2">The sequence shown here is derived from an EMBL/GenBank/DDBJ whole genome shotgun (WGS) entry which is preliminary data.</text>
</comment>
<accession>A0A843WP12</accession>
<dbReference type="EMBL" id="NMUH01004087">
    <property type="protein sequence ID" value="MQM08308.1"/>
    <property type="molecule type" value="Genomic_DNA"/>
</dbReference>
<evidence type="ECO:0000256" key="1">
    <source>
        <dbReference type="SAM" id="MobiDB-lite"/>
    </source>
</evidence>
<name>A0A843WP12_COLES</name>
<proteinExistence type="predicted"/>
<evidence type="ECO:0000313" key="3">
    <source>
        <dbReference type="Proteomes" id="UP000652761"/>
    </source>
</evidence>
<feature type="region of interest" description="Disordered" evidence="1">
    <location>
        <begin position="369"/>
        <end position="469"/>
    </location>
</feature>
<dbReference type="Proteomes" id="UP000652761">
    <property type="component" value="Unassembled WGS sequence"/>
</dbReference>
<dbReference type="AlphaFoldDB" id="A0A843WP12"/>
<feature type="region of interest" description="Disordered" evidence="1">
    <location>
        <begin position="797"/>
        <end position="839"/>
    </location>
</feature>
<feature type="compositionally biased region" description="Low complexity" evidence="1">
    <location>
        <begin position="440"/>
        <end position="466"/>
    </location>
</feature>
<protein>
    <submittedName>
        <fullName evidence="2">Uncharacterized protein</fullName>
    </submittedName>
</protein>
<feature type="compositionally biased region" description="Low complexity" evidence="1">
    <location>
        <begin position="412"/>
        <end position="430"/>
    </location>
</feature>